<organism evidence="1 2">
    <name type="scientific">Paenibacillus monticola</name>
    <dbReference type="NCBI Taxonomy" id="2666075"/>
    <lineage>
        <taxon>Bacteria</taxon>
        <taxon>Bacillati</taxon>
        <taxon>Bacillota</taxon>
        <taxon>Bacilli</taxon>
        <taxon>Bacillales</taxon>
        <taxon>Paenibacillaceae</taxon>
        <taxon>Paenibacillus</taxon>
    </lineage>
</organism>
<name>A0A7X2H5P8_9BACL</name>
<evidence type="ECO:0008006" key="3">
    <source>
        <dbReference type="Google" id="ProtNLM"/>
    </source>
</evidence>
<dbReference type="RefSeq" id="WP_154119067.1">
    <property type="nucleotide sequence ID" value="NZ_WJXB01000004.1"/>
</dbReference>
<keyword evidence="2" id="KW-1185">Reference proteome</keyword>
<accession>A0A7X2H5P8</accession>
<protein>
    <recommendedName>
        <fullName evidence="3">MarR family transcriptional regulator</fullName>
    </recommendedName>
</protein>
<evidence type="ECO:0000313" key="2">
    <source>
        <dbReference type="Proteomes" id="UP000463051"/>
    </source>
</evidence>
<dbReference type="Proteomes" id="UP000463051">
    <property type="component" value="Unassembled WGS sequence"/>
</dbReference>
<sequence length="65" mass="7701">MASSFTEYQKEVCFTLTPTGYTLWELHEEGHQKPVQQLLQLLSRYRPDELEVIGRFLDDLVNRTE</sequence>
<evidence type="ECO:0000313" key="1">
    <source>
        <dbReference type="EMBL" id="MRN54046.1"/>
    </source>
</evidence>
<reference evidence="1 2" key="1">
    <citation type="submission" date="2019-11" db="EMBL/GenBank/DDBJ databases">
        <title>Paenibacillus monticola sp. nov., a novel PGPR strain isolated from mountain sample in China.</title>
        <authorList>
            <person name="Zhao Q."/>
            <person name="Li H.-P."/>
            <person name="Zhang J.-L."/>
        </authorList>
    </citation>
    <scope>NUCLEOTIDE SEQUENCE [LARGE SCALE GENOMIC DNA]</scope>
    <source>
        <strain evidence="1 2">LC-T2</strain>
    </source>
</reference>
<proteinExistence type="predicted"/>
<dbReference type="EMBL" id="WJXB01000004">
    <property type="protein sequence ID" value="MRN54046.1"/>
    <property type="molecule type" value="Genomic_DNA"/>
</dbReference>
<dbReference type="Gene3D" id="6.10.140.1680">
    <property type="match status" value="1"/>
</dbReference>
<gene>
    <name evidence="1" type="ORF">GJB61_13755</name>
</gene>
<comment type="caution">
    <text evidence="1">The sequence shown here is derived from an EMBL/GenBank/DDBJ whole genome shotgun (WGS) entry which is preliminary data.</text>
</comment>
<dbReference type="AlphaFoldDB" id="A0A7X2H5P8"/>